<keyword evidence="2" id="KW-1185">Reference proteome</keyword>
<name>A0ABP7MH38_9GAMM</name>
<dbReference type="Gene3D" id="3.40.970.30">
    <property type="entry name" value="yp_829618.1 like domains"/>
    <property type="match status" value="1"/>
</dbReference>
<evidence type="ECO:0008006" key="3">
    <source>
        <dbReference type="Google" id="ProtNLM"/>
    </source>
</evidence>
<dbReference type="Proteomes" id="UP001501565">
    <property type="component" value="Unassembled WGS sequence"/>
</dbReference>
<organism evidence="1 2">
    <name type="scientific">Litoribacillus peritrichatus</name>
    <dbReference type="NCBI Taxonomy" id="718191"/>
    <lineage>
        <taxon>Bacteria</taxon>
        <taxon>Pseudomonadati</taxon>
        <taxon>Pseudomonadota</taxon>
        <taxon>Gammaproteobacteria</taxon>
        <taxon>Oceanospirillales</taxon>
        <taxon>Oceanospirillaceae</taxon>
        <taxon>Litoribacillus</taxon>
    </lineage>
</organism>
<reference evidence="2" key="1">
    <citation type="journal article" date="2019" name="Int. J. Syst. Evol. Microbiol.">
        <title>The Global Catalogue of Microorganisms (GCM) 10K type strain sequencing project: providing services to taxonomists for standard genome sequencing and annotation.</title>
        <authorList>
            <consortium name="The Broad Institute Genomics Platform"/>
            <consortium name="The Broad Institute Genome Sequencing Center for Infectious Disease"/>
            <person name="Wu L."/>
            <person name="Ma J."/>
        </authorList>
    </citation>
    <scope>NUCLEOTIDE SEQUENCE [LARGE SCALE GENOMIC DNA]</scope>
    <source>
        <strain evidence="2">JCM 17551</strain>
    </source>
</reference>
<dbReference type="RefSeq" id="WP_344797851.1">
    <property type="nucleotide sequence ID" value="NZ_BAABBN010000006.1"/>
</dbReference>
<sequence>MIIDLMLMEGSVKEHGSYSFEWREDLLILSLSGAFNDIAIRTFFKQVLASVVGSGRTRWVLLSRLDRKMIGTPAVFDIIKNAYCWGEENGCVGAAISGANVVVDRMFSEFFKGISYPTQLFDFEQDAIHWLNGVYENNLDTDLFVE</sequence>
<protein>
    <recommendedName>
        <fullName evidence="3">STAS/SEC14 domain-containing protein</fullName>
    </recommendedName>
</protein>
<gene>
    <name evidence="1" type="ORF">GCM10022277_18600</name>
</gene>
<accession>A0ABP7MH38</accession>
<comment type="caution">
    <text evidence="1">The sequence shown here is derived from an EMBL/GenBank/DDBJ whole genome shotgun (WGS) entry which is preliminary data.</text>
</comment>
<evidence type="ECO:0000313" key="1">
    <source>
        <dbReference type="EMBL" id="GAA3922967.1"/>
    </source>
</evidence>
<evidence type="ECO:0000313" key="2">
    <source>
        <dbReference type="Proteomes" id="UP001501565"/>
    </source>
</evidence>
<proteinExistence type="predicted"/>
<dbReference type="EMBL" id="BAABBN010000006">
    <property type="protein sequence ID" value="GAA3922967.1"/>
    <property type="molecule type" value="Genomic_DNA"/>
</dbReference>